<keyword evidence="4 6" id="KW-0804">Transcription</keyword>
<dbReference type="EMBL" id="HG739095">
    <property type="protein sequence ID" value="CDP03642.1"/>
    <property type="molecule type" value="Genomic_DNA"/>
</dbReference>
<evidence type="ECO:0000256" key="4">
    <source>
        <dbReference type="ARBA" id="ARBA00023163"/>
    </source>
</evidence>
<evidence type="ECO:0000256" key="3">
    <source>
        <dbReference type="ARBA" id="ARBA00023015"/>
    </source>
</evidence>
<sequence>MPSNLGRNINLCFTNITAPSSPQSSIQAEHSRSLSSSAASVLIKNFNSLYDFAFDCTTYSKSFPHPTSATTTSDNDLSSSESYTTSSTPDFSTIFASQRFFCSSPGRSNSIIDSSSSLSSTSSSSPGIPTEPDSVVGGSIAVATYSPDPFMDFRRSMQEMVEAHDLIDVAANWDYLHELLTCYLSLNPKRTHKFIVGAFADLLVSLITSSSPDDERCRCTKSKFSDDGRKMSGMGWADVKFSRAPSH</sequence>
<comment type="function">
    <text evidence="6">Transcriptional repressor that regulates multiple aspects of plant growth and development.</text>
</comment>
<proteinExistence type="predicted"/>
<gene>
    <name evidence="9" type="ORF">GSCOC_T00016071001</name>
</gene>
<feature type="compositionally biased region" description="Polar residues" evidence="7">
    <location>
        <begin position="65"/>
        <end position="77"/>
    </location>
</feature>
<dbReference type="Pfam" id="PF04844">
    <property type="entry name" value="Ovate"/>
    <property type="match status" value="1"/>
</dbReference>
<dbReference type="GO" id="GO:0005634">
    <property type="term" value="C:nucleus"/>
    <property type="evidence" value="ECO:0007669"/>
    <property type="project" value="UniProtKB-SubCell"/>
</dbReference>
<dbReference type="PANTHER" id="PTHR33057:SF21">
    <property type="entry name" value="TRANSCRIPTION REPRESSOR"/>
    <property type="match status" value="1"/>
</dbReference>
<feature type="compositionally biased region" description="Low complexity" evidence="7">
    <location>
        <begin position="78"/>
        <end position="88"/>
    </location>
</feature>
<dbReference type="Proteomes" id="UP000295252">
    <property type="component" value="Chromosome I"/>
</dbReference>
<dbReference type="STRING" id="49390.A0A068U5S9"/>
<dbReference type="PhylomeDB" id="A0A068U5S9"/>
<evidence type="ECO:0000259" key="8">
    <source>
        <dbReference type="PROSITE" id="PS51754"/>
    </source>
</evidence>
<dbReference type="NCBIfam" id="TIGR01568">
    <property type="entry name" value="A_thal_3678"/>
    <property type="match status" value="1"/>
</dbReference>
<keyword evidence="10" id="KW-1185">Reference proteome</keyword>
<keyword evidence="5 6" id="KW-0539">Nucleus</keyword>
<dbReference type="PROSITE" id="PS51754">
    <property type="entry name" value="OVATE"/>
    <property type="match status" value="1"/>
</dbReference>
<keyword evidence="3 6" id="KW-0805">Transcription regulation</keyword>
<keyword evidence="2 6" id="KW-0678">Repressor</keyword>
<dbReference type="FunCoup" id="A0A068U5S9">
    <property type="interactions" value="116"/>
</dbReference>
<evidence type="ECO:0000313" key="9">
    <source>
        <dbReference type="EMBL" id="CDP03642.1"/>
    </source>
</evidence>
<dbReference type="InParanoid" id="A0A068U5S9"/>
<feature type="domain" description="OVATE" evidence="8">
    <location>
        <begin position="142"/>
        <end position="205"/>
    </location>
</feature>
<evidence type="ECO:0000256" key="1">
    <source>
        <dbReference type="ARBA" id="ARBA00004123"/>
    </source>
</evidence>
<name>A0A068U5S9_COFCA</name>
<dbReference type="PANTHER" id="PTHR33057">
    <property type="entry name" value="TRANSCRIPTION REPRESSOR OFP7-RELATED"/>
    <property type="match status" value="1"/>
</dbReference>
<evidence type="ECO:0000256" key="7">
    <source>
        <dbReference type="SAM" id="MobiDB-lite"/>
    </source>
</evidence>
<reference evidence="10" key="1">
    <citation type="journal article" date="2014" name="Science">
        <title>The coffee genome provides insight into the convergent evolution of caffeine biosynthesis.</title>
        <authorList>
            <person name="Denoeud F."/>
            <person name="Carretero-Paulet L."/>
            <person name="Dereeper A."/>
            <person name="Droc G."/>
            <person name="Guyot R."/>
            <person name="Pietrella M."/>
            <person name="Zheng C."/>
            <person name="Alberti A."/>
            <person name="Anthony F."/>
            <person name="Aprea G."/>
            <person name="Aury J.M."/>
            <person name="Bento P."/>
            <person name="Bernard M."/>
            <person name="Bocs S."/>
            <person name="Campa C."/>
            <person name="Cenci A."/>
            <person name="Combes M.C."/>
            <person name="Crouzillat D."/>
            <person name="Da Silva C."/>
            <person name="Daddiego L."/>
            <person name="De Bellis F."/>
            <person name="Dussert S."/>
            <person name="Garsmeur O."/>
            <person name="Gayraud T."/>
            <person name="Guignon V."/>
            <person name="Jahn K."/>
            <person name="Jamilloux V."/>
            <person name="Joet T."/>
            <person name="Labadie K."/>
            <person name="Lan T."/>
            <person name="Leclercq J."/>
            <person name="Lepelley M."/>
            <person name="Leroy T."/>
            <person name="Li L.T."/>
            <person name="Librado P."/>
            <person name="Lopez L."/>
            <person name="Munoz A."/>
            <person name="Noel B."/>
            <person name="Pallavicini A."/>
            <person name="Perrotta G."/>
            <person name="Poncet V."/>
            <person name="Pot D."/>
            <person name="Priyono X."/>
            <person name="Rigoreau M."/>
            <person name="Rouard M."/>
            <person name="Rozas J."/>
            <person name="Tranchant-Dubreuil C."/>
            <person name="VanBuren R."/>
            <person name="Zhang Q."/>
            <person name="Andrade A.C."/>
            <person name="Argout X."/>
            <person name="Bertrand B."/>
            <person name="de Kochko A."/>
            <person name="Graziosi G."/>
            <person name="Henry R.J."/>
            <person name="Jayarama X."/>
            <person name="Ming R."/>
            <person name="Nagai C."/>
            <person name="Rounsley S."/>
            <person name="Sankoff D."/>
            <person name="Giuliano G."/>
            <person name="Albert V.A."/>
            <person name="Wincker P."/>
            <person name="Lashermes P."/>
        </authorList>
    </citation>
    <scope>NUCLEOTIDE SEQUENCE [LARGE SCALE GENOMIC DNA]</scope>
    <source>
        <strain evidence="10">cv. DH200-94</strain>
    </source>
</reference>
<evidence type="ECO:0000256" key="6">
    <source>
        <dbReference type="RuleBase" id="RU367028"/>
    </source>
</evidence>
<dbReference type="GO" id="GO:0045892">
    <property type="term" value="P:negative regulation of DNA-templated transcription"/>
    <property type="evidence" value="ECO:0007669"/>
    <property type="project" value="UniProtKB-UniRule"/>
</dbReference>
<feature type="compositionally biased region" description="Low complexity" evidence="7">
    <location>
        <begin position="113"/>
        <end position="125"/>
    </location>
</feature>
<organism evidence="9 10">
    <name type="scientific">Coffea canephora</name>
    <name type="common">Robusta coffee</name>
    <dbReference type="NCBI Taxonomy" id="49390"/>
    <lineage>
        <taxon>Eukaryota</taxon>
        <taxon>Viridiplantae</taxon>
        <taxon>Streptophyta</taxon>
        <taxon>Embryophyta</taxon>
        <taxon>Tracheophyta</taxon>
        <taxon>Spermatophyta</taxon>
        <taxon>Magnoliopsida</taxon>
        <taxon>eudicotyledons</taxon>
        <taxon>Gunneridae</taxon>
        <taxon>Pentapetalae</taxon>
        <taxon>asterids</taxon>
        <taxon>lamiids</taxon>
        <taxon>Gentianales</taxon>
        <taxon>Rubiaceae</taxon>
        <taxon>Ixoroideae</taxon>
        <taxon>Gardenieae complex</taxon>
        <taxon>Bertiereae - Coffeeae clade</taxon>
        <taxon>Coffeeae</taxon>
        <taxon>Coffea</taxon>
    </lineage>
</organism>
<feature type="region of interest" description="Disordered" evidence="7">
    <location>
        <begin position="113"/>
        <end position="135"/>
    </location>
</feature>
<feature type="region of interest" description="Disordered" evidence="7">
    <location>
        <begin position="65"/>
        <end position="88"/>
    </location>
</feature>
<dbReference type="InterPro" id="IPR006458">
    <property type="entry name" value="Ovate_C"/>
</dbReference>
<dbReference type="InterPro" id="IPR038933">
    <property type="entry name" value="Ovate"/>
</dbReference>
<dbReference type="OrthoDB" id="690912at2759"/>
<comment type="subcellular location">
    <subcellularLocation>
        <location evidence="1 6">Nucleus</location>
    </subcellularLocation>
</comment>
<dbReference type="OMA" id="PFMDFRR"/>
<protein>
    <recommendedName>
        <fullName evidence="6">Transcription repressor</fullName>
    </recommendedName>
    <alternativeName>
        <fullName evidence="6">Ovate family protein</fullName>
    </alternativeName>
</protein>
<evidence type="ECO:0000256" key="2">
    <source>
        <dbReference type="ARBA" id="ARBA00022491"/>
    </source>
</evidence>
<evidence type="ECO:0000256" key="5">
    <source>
        <dbReference type="ARBA" id="ARBA00023242"/>
    </source>
</evidence>
<dbReference type="AlphaFoldDB" id="A0A068U5S9"/>
<accession>A0A068U5S9</accession>
<evidence type="ECO:0000313" key="10">
    <source>
        <dbReference type="Proteomes" id="UP000295252"/>
    </source>
</evidence>
<dbReference type="Gramene" id="CDP03642">
    <property type="protein sequence ID" value="CDP03642"/>
    <property type="gene ID" value="GSCOC_T00016071001"/>
</dbReference>